<feature type="region of interest" description="Disordered" evidence="1">
    <location>
        <begin position="63"/>
        <end position="167"/>
    </location>
</feature>
<protein>
    <recommendedName>
        <fullName evidence="2">Myb-like DNA-binding domain-containing protein</fullName>
    </recommendedName>
</protein>
<dbReference type="AlphaFoldDB" id="A0A9P6I857"/>
<dbReference type="Pfam" id="PF22980">
    <property type="entry name" value="Myb_DNA-bind_8"/>
    <property type="match status" value="1"/>
</dbReference>
<feature type="compositionally biased region" description="Basic and acidic residues" evidence="1">
    <location>
        <begin position="188"/>
        <end position="204"/>
    </location>
</feature>
<accession>A0A9P6I857</accession>
<evidence type="ECO:0000259" key="2">
    <source>
        <dbReference type="Pfam" id="PF22980"/>
    </source>
</evidence>
<dbReference type="EMBL" id="JAATWM020000013">
    <property type="protein sequence ID" value="KAF9877734.1"/>
    <property type="molecule type" value="Genomic_DNA"/>
</dbReference>
<evidence type="ECO:0000313" key="4">
    <source>
        <dbReference type="Proteomes" id="UP000781932"/>
    </source>
</evidence>
<sequence>MSAPATGTGTDSEGQVKFLVNCIRFSNQGKIDYDAVAKECGIVSKAAAAKRFSRILLSHGMKAGDLAKGGPVSTGSPSQTPTGTPKTPAKSAGKSTPKAKSTGKRAAAASPTSNTKRARAKLASHPAVASYHDEDDEEEQDEFKVKKEEPASANTGSYHEKPRDCDRDDDDLQLLYVVEKTNGCPVHDTGEYRDAADGDKQFQA</sequence>
<feature type="domain" description="Myb-like DNA-binding" evidence="2">
    <location>
        <begin position="13"/>
        <end position="60"/>
    </location>
</feature>
<gene>
    <name evidence="3" type="ORF">CkaCkLH20_04869</name>
</gene>
<reference evidence="3" key="2">
    <citation type="submission" date="2020-11" db="EMBL/GenBank/DDBJ databases">
        <title>Whole genome sequencing of Colletotrichum sp.</title>
        <authorList>
            <person name="Li H."/>
        </authorList>
    </citation>
    <scope>NUCLEOTIDE SEQUENCE</scope>
    <source>
        <strain evidence="3">CkLH20</strain>
    </source>
</reference>
<reference evidence="3" key="1">
    <citation type="submission" date="2020-03" db="EMBL/GenBank/DDBJ databases">
        <authorList>
            <person name="He L."/>
        </authorList>
    </citation>
    <scope>NUCLEOTIDE SEQUENCE</scope>
    <source>
        <strain evidence="3">CkLH20</strain>
    </source>
</reference>
<dbReference type="InterPro" id="IPR054505">
    <property type="entry name" value="Myb_DNA-bind_8"/>
</dbReference>
<dbReference type="RefSeq" id="XP_038747195.1">
    <property type="nucleotide sequence ID" value="XM_038887588.1"/>
</dbReference>
<evidence type="ECO:0000313" key="3">
    <source>
        <dbReference type="EMBL" id="KAF9877734.1"/>
    </source>
</evidence>
<evidence type="ECO:0000256" key="1">
    <source>
        <dbReference type="SAM" id="MobiDB-lite"/>
    </source>
</evidence>
<dbReference type="GeneID" id="62160662"/>
<name>A0A9P6I857_9PEZI</name>
<dbReference type="OrthoDB" id="5353914at2759"/>
<feature type="compositionally biased region" description="Low complexity" evidence="1">
    <location>
        <begin position="69"/>
        <end position="88"/>
    </location>
</feature>
<dbReference type="Proteomes" id="UP000781932">
    <property type="component" value="Unassembled WGS sequence"/>
</dbReference>
<organism evidence="3 4">
    <name type="scientific">Colletotrichum karsti</name>
    <dbReference type="NCBI Taxonomy" id="1095194"/>
    <lineage>
        <taxon>Eukaryota</taxon>
        <taxon>Fungi</taxon>
        <taxon>Dikarya</taxon>
        <taxon>Ascomycota</taxon>
        <taxon>Pezizomycotina</taxon>
        <taxon>Sordariomycetes</taxon>
        <taxon>Hypocreomycetidae</taxon>
        <taxon>Glomerellales</taxon>
        <taxon>Glomerellaceae</taxon>
        <taxon>Colletotrichum</taxon>
        <taxon>Colletotrichum boninense species complex</taxon>
    </lineage>
</organism>
<feature type="region of interest" description="Disordered" evidence="1">
    <location>
        <begin position="183"/>
        <end position="204"/>
    </location>
</feature>
<proteinExistence type="predicted"/>
<keyword evidence="4" id="KW-1185">Reference proteome</keyword>
<comment type="caution">
    <text evidence="3">The sequence shown here is derived from an EMBL/GenBank/DDBJ whole genome shotgun (WGS) entry which is preliminary data.</text>
</comment>